<proteinExistence type="predicted"/>
<keyword evidence="2" id="KW-1003">Cell membrane</keyword>
<sequence length="311" mass="34628">MVLGSKGGEDQNMNTQSRIPFYVSLLVALSALFLLLYIFGRDRAKRKEKIRSIIGTYANAIVSYSEDLPGQSQALLDRFADLFVRGKYRTNLLRLLQRTGRLKPDSFRSLVRRKSLFLFIGFFASFIYSHAMTVTGILTNILFAVVAFLVPDLLVYNSVQKRGDDIQYNLPESIDMLSMCVEAGLSFQQAMAKVAASREGGIADEFSRALGEMQVGASRADAMMAMSERLNHVDVTKFVTALLQVDRLGIPISAVLKEQVKEMRMKSRERAREQAQKVPVKILGPIMVCFLPCVLIIVIGPSILNLIGSFG</sequence>
<dbReference type="InterPro" id="IPR018076">
    <property type="entry name" value="T2SS_GspF_dom"/>
</dbReference>
<organism evidence="8">
    <name type="scientific">freshwater metagenome</name>
    <dbReference type="NCBI Taxonomy" id="449393"/>
    <lineage>
        <taxon>unclassified sequences</taxon>
        <taxon>metagenomes</taxon>
        <taxon>ecological metagenomes</taxon>
    </lineage>
</organism>
<name>A0A6J7XPQ7_9ZZZZ</name>
<keyword evidence="4 6" id="KW-1133">Transmembrane helix</keyword>
<keyword evidence="3 6" id="KW-0812">Transmembrane</keyword>
<dbReference type="Pfam" id="PF00482">
    <property type="entry name" value="T2SSF"/>
    <property type="match status" value="1"/>
</dbReference>
<evidence type="ECO:0000313" key="8">
    <source>
        <dbReference type="EMBL" id="CAB5239310.1"/>
    </source>
</evidence>
<protein>
    <submittedName>
        <fullName evidence="8">Unannotated protein</fullName>
    </submittedName>
</protein>
<accession>A0A6J7XPQ7</accession>
<dbReference type="AlphaFoldDB" id="A0A6J7XPQ7"/>
<dbReference type="PANTHER" id="PTHR35007:SF2">
    <property type="entry name" value="PILUS ASSEMBLE PROTEIN"/>
    <property type="match status" value="1"/>
</dbReference>
<comment type="subcellular location">
    <subcellularLocation>
        <location evidence="1">Cell membrane</location>
        <topology evidence="1">Multi-pass membrane protein</topology>
    </subcellularLocation>
</comment>
<gene>
    <name evidence="8" type="ORF">UFOPK3554_00209</name>
</gene>
<reference evidence="8" key="1">
    <citation type="submission" date="2020-05" db="EMBL/GenBank/DDBJ databases">
        <authorList>
            <person name="Chiriac C."/>
            <person name="Salcher M."/>
            <person name="Ghai R."/>
            <person name="Kavagutti S V."/>
        </authorList>
    </citation>
    <scope>NUCLEOTIDE SEQUENCE</scope>
</reference>
<feature type="transmembrane region" description="Helical" evidence="6">
    <location>
        <begin position="115"/>
        <end position="131"/>
    </location>
</feature>
<feature type="domain" description="Type II secretion system protein GspF" evidence="7">
    <location>
        <begin position="174"/>
        <end position="299"/>
    </location>
</feature>
<evidence type="ECO:0000256" key="4">
    <source>
        <dbReference type="ARBA" id="ARBA00022989"/>
    </source>
</evidence>
<evidence type="ECO:0000256" key="1">
    <source>
        <dbReference type="ARBA" id="ARBA00004651"/>
    </source>
</evidence>
<dbReference type="GO" id="GO:0005886">
    <property type="term" value="C:plasma membrane"/>
    <property type="evidence" value="ECO:0007669"/>
    <property type="project" value="UniProtKB-SubCell"/>
</dbReference>
<evidence type="ECO:0000256" key="5">
    <source>
        <dbReference type="ARBA" id="ARBA00023136"/>
    </source>
</evidence>
<feature type="transmembrane region" description="Helical" evidence="6">
    <location>
        <begin position="20"/>
        <end position="39"/>
    </location>
</feature>
<evidence type="ECO:0000256" key="3">
    <source>
        <dbReference type="ARBA" id="ARBA00022692"/>
    </source>
</evidence>
<evidence type="ECO:0000256" key="2">
    <source>
        <dbReference type="ARBA" id="ARBA00022475"/>
    </source>
</evidence>
<keyword evidence="5 6" id="KW-0472">Membrane</keyword>
<evidence type="ECO:0000259" key="7">
    <source>
        <dbReference type="Pfam" id="PF00482"/>
    </source>
</evidence>
<feature type="transmembrane region" description="Helical" evidence="6">
    <location>
        <begin position="137"/>
        <end position="156"/>
    </location>
</feature>
<dbReference type="PANTHER" id="PTHR35007">
    <property type="entry name" value="INTEGRAL MEMBRANE PROTEIN-RELATED"/>
    <property type="match status" value="1"/>
</dbReference>
<evidence type="ECO:0000256" key="6">
    <source>
        <dbReference type="SAM" id="Phobius"/>
    </source>
</evidence>
<feature type="transmembrane region" description="Helical" evidence="6">
    <location>
        <begin position="282"/>
        <end position="304"/>
    </location>
</feature>
<dbReference type="EMBL" id="CAFBSG010000002">
    <property type="protein sequence ID" value="CAB5239310.1"/>
    <property type="molecule type" value="Genomic_DNA"/>
</dbReference>